<evidence type="ECO:0000256" key="4">
    <source>
        <dbReference type="ARBA" id="ARBA00022679"/>
    </source>
</evidence>
<evidence type="ECO:0000259" key="9">
    <source>
        <dbReference type="Pfam" id="PF02366"/>
    </source>
</evidence>
<keyword evidence="7 8" id="KW-0472">Membrane</keyword>
<dbReference type="Proteomes" id="UP000240653">
    <property type="component" value="Unassembled WGS sequence"/>
</dbReference>
<gene>
    <name evidence="10" type="ORF">C7I85_27620</name>
</gene>
<dbReference type="InterPro" id="IPR050297">
    <property type="entry name" value="LipidA_mod_glycosyltrf_83"/>
</dbReference>
<evidence type="ECO:0000256" key="5">
    <source>
        <dbReference type="ARBA" id="ARBA00022692"/>
    </source>
</evidence>
<feature type="domain" description="ArnT-like N-terminal" evidence="9">
    <location>
        <begin position="30"/>
        <end position="233"/>
    </location>
</feature>
<keyword evidence="11" id="KW-1185">Reference proteome</keyword>
<dbReference type="GO" id="GO:0000030">
    <property type="term" value="F:mannosyltransferase activity"/>
    <property type="evidence" value="ECO:0007669"/>
    <property type="project" value="InterPro"/>
</dbReference>
<proteinExistence type="predicted"/>
<evidence type="ECO:0000256" key="1">
    <source>
        <dbReference type="ARBA" id="ARBA00004651"/>
    </source>
</evidence>
<dbReference type="PANTHER" id="PTHR33908:SF3">
    <property type="entry name" value="UNDECAPRENYL PHOSPHATE-ALPHA-4-AMINO-4-DEOXY-L-ARABINOSE ARABINOSYL TRANSFERASE"/>
    <property type="match status" value="1"/>
</dbReference>
<feature type="transmembrane region" description="Helical" evidence="8">
    <location>
        <begin position="7"/>
        <end position="27"/>
    </location>
</feature>
<sequence>MTRNRAILWGLILLLVVRLLAMIWVPLTDPTEARYAEIARKMVETGNWITPQFDYGVPFWAKPPLHTWLSAAGILILGPTAFAARLGILLSAIATLAILWLWACTVTDRRIAAAAVLIAASSALFFGSAAFVQTDMVLALGVTACMAGFYGGLQGDRRWGWLFFAGLAIGLLAKGPVATVLSLMPITVWMIWRGGWKDLLRLPWIGGVALVVVLVIPWYAAAEIATPGFLHYFIIGEHIQRFLQPGWSGDLYGAGRAHPRGTIWLYWLAATLPWSPLLPVLFWRLRKGIPDGGSDGGLYLYLFLFALSPLALFTLAANVLWAYVLPGLPAAALLAVMLWVRSGPSREFWLKIGVAEVVVVSAAIVVVAMLGFDRSLVPSEGRLIKAFPDSGRLAILDSRSFSAEFYTQGKIARLKTLEALAPWLAPGDGVLVPKGQRDAFLAQFGEAAKPLAEDKKYMLFVPIPADPKP</sequence>
<dbReference type="Pfam" id="PF02366">
    <property type="entry name" value="PMT"/>
    <property type="match status" value="1"/>
</dbReference>
<dbReference type="GO" id="GO:0006493">
    <property type="term" value="P:protein O-linked glycosylation"/>
    <property type="evidence" value="ECO:0007669"/>
    <property type="project" value="InterPro"/>
</dbReference>
<keyword evidence="2" id="KW-1003">Cell membrane</keyword>
<comment type="caution">
    <text evidence="10">The sequence shown here is derived from an EMBL/GenBank/DDBJ whole genome shotgun (WGS) entry which is preliminary data.</text>
</comment>
<evidence type="ECO:0000313" key="11">
    <source>
        <dbReference type="Proteomes" id="UP000240653"/>
    </source>
</evidence>
<accession>A0A2P7RVM8</accession>
<keyword evidence="4 10" id="KW-0808">Transferase</keyword>
<evidence type="ECO:0000256" key="2">
    <source>
        <dbReference type="ARBA" id="ARBA00022475"/>
    </source>
</evidence>
<dbReference type="GO" id="GO:0016763">
    <property type="term" value="F:pentosyltransferase activity"/>
    <property type="evidence" value="ECO:0007669"/>
    <property type="project" value="TreeGrafter"/>
</dbReference>
<feature type="transmembrane region" description="Helical" evidence="8">
    <location>
        <begin position="264"/>
        <end position="285"/>
    </location>
</feature>
<evidence type="ECO:0000256" key="7">
    <source>
        <dbReference type="ARBA" id="ARBA00023136"/>
    </source>
</evidence>
<evidence type="ECO:0000313" key="10">
    <source>
        <dbReference type="EMBL" id="PSJ54259.1"/>
    </source>
</evidence>
<evidence type="ECO:0000256" key="8">
    <source>
        <dbReference type="SAM" id="Phobius"/>
    </source>
</evidence>
<dbReference type="EMBL" id="PXYL01000027">
    <property type="protein sequence ID" value="PSJ54259.1"/>
    <property type="molecule type" value="Genomic_DNA"/>
</dbReference>
<name>A0A2P7RVM8_9HYPH</name>
<feature type="transmembrane region" description="Helical" evidence="8">
    <location>
        <begin position="352"/>
        <end position="372"/>
    </location>
</feature>
<dbReference type="GO" id="GO:0009103">
    <property type="term" value="P:lipopolysaccharide biosynthetic process"/>
    <property type="evidence" value="ECO:0007669"/>
    <property type="project" value="UniProtKB-ARBA"/>
</dbReference>
<dbReference type="GO" id="GO:0005886">
    <property type="term" value="C:plasma membrane"/>
    <property type="evidence" value="ECO:0007669"/>
    <property type="project" value="UniProtKB-SubCell"/>
</dbReference>
<organism evidence="10 11">
    <name type="scientific">Pseudaminobacter soli</name>
    <name type="common">ex Li et al. 2025</name>
    <dbReference type="NCBI Taxonomy" id="1295366"/>
    <lineage>
        <taxon>Bacteria</taxon>
        <taxon>Pseudomonadati</taxon>
        <taxon>Pseudomonadota</taxon>
        <taxon>Alphaproteobacteria</taxon>
        <taxon>Hyphomicrobiales</taxon>
        <taxon>Phyllobacteriaceae</taxon>
        <taxon>Pseudaminobacter</taxon>
    </lineage>
</organism>
<reference evidence="10 11" key="1">
    <citation type="submission" date="2018-03" db="EMBL/GenBank/DDBJ databases">
        <title>The draft genome of Mesorhizobium soli JCM 19897.</title>
        <authorList>
            <person name="Li L."/>
            <person name="Liu L."/>
            <person name="Liang L."/>
            <person name="Wang T."/>
            <person name="Zhang X."/>
        </authorList>
    </citation>
    <scope>NUCLEOTIDE SEQUENCE [LARGE SCALE GENOMIC DNA]</scope>
    <source>
        <strain evidence="10 11">JCM 19897</strain>
    </source>
</reference>
<comment type="subcellular location">
    <subcellularLocation>
        <location evidence="1">Cell membrane</location>
        <topology evidence="1">Multi-pass membrane protein</topology>
    </subcellularLocation>
</comment>
<keyword evidence="3 10" id="KW-0328">Glycosyltransferase</keyword>
<dbReference type="AlphaFoldDB" id="A0A2P7RVM8"/>
<dbReference type="InterPro" id="IPR003342">
    <property type="entry name" value="ArnT-like_N"/>
</dbReference>
<protein>
    <submittedName>
        <fullName evidence="10">Dolichyl-phosphate-mannose--protein mannosyltransferase</fullName>
    </submittedName>
</protein>
<evidence type="ECO:0000256" key="3">
    <source>
        <dbReference type="ARBA" id="ARBA00022676"/>
    </source>
</evidence>
<dbReference type="GO" id="GO:0010041">
    <property type="term" value="P:response to iron(III) ion"/>
    <property type="evidence" value="ECO:0007669"/>
    <property type="project" value="TreeGrafter"/>
</dbReference>
<dbReference type="RefSeq" id="WP_106727211.1">
    <property type="nucleotide sequence ID" value="NZ_PXYL01000027.1"/>
</dbReference>
<feature type="transmembrane region" description="Helical" evidence="8">
    <location>
        <begin position="199"/>
        <end position="220"/>
    </location>
</feature>
<feature type="transmembrane region" description="Helical" evidence="8">
    <location>
        <begin position="68"/>
        <end position="99"/>
    </location>
</feature>
<feature type="transmembrane region" description="Helical" evidence="8">
    <location>
        <begin position="111"/>
        <end position="132"/>
    </location>
</feature>
<feature type="transmembrane region" description="Helical" evidence="8">
    <location>
        <begin position="321"/>
        <end position="340"/>
    </location>
</feature>
<feature type="transmembrane region" description="Helical" evidence="8">
    <location>
        <begin position="297"/>
        <end position="315"/>
    </location>
</feature>
<dbReference type="PANTHER" id="PTHR33908">
    <property type="entry name" value="MANNOSYLTRANSFERASE YKCB-RELATED"/>
    <property type="match status" value="1"/>
</dbReference>
<dbReference type="OrthoDB" id="9775035at2"/>
<keyword evidence="6 8" id="KW-1133">Transmembrane helix</keyword>
<keyword evidence="5 8" id="KW-0812">Transmembrane</keyword>
<evidence type="ECO:0000256" key="6">
    <source>
        <dbReference type="ARBA" id="ARBA00022989"/>
    </source>
</evidence>
<feature type="transmembrane region" description="Helical" evidence="8">
    <location>
        <begin position="159"/>
        <end position="192"/>
    </location>
</feature>